<dbReference type="Gene3D" id="3.60.110.10">
    <property type="entry name" value="Carbon-nitrogen hydrolase"/>
    <property type="match status" value="1"/>
</dbReference>
<evidence type="ECO:0000313" key="12">
    <source>
        <dbReference type="Proteomes" id="UP001596455"/>
    </source>
</evidence>
<dbReference type="HAMAP" id="MF_01148">
    <property type="entry name" value="Lnt"/>
    <property type="match status" value="1"/>
</dbReference>
<dbReference type="InterPro" id="IPR003010">
    <property type="entry name" value="C-N_Hydrolase"/>
</dbReference>
<comment type="subcellular location">
    <subcellularLocation>
        <location evidence="1 8">Cell membrane</location>
        <topology evidence="1 8">Multi-pass membrane protein</topology>
    </subcellularLocation>
</comment>
<comment type="catalytic activity">
    <reaction evidence="8">
        <text>N-terminal S-1,2-diacyl-sn-glyceryl-L-cysteinyl-[lipoprotein] + a glycerophospholipid = N-acyl-S-1,2-diacyl-sn-glyceryl-L-cysteinyl-[lipoprotein] + a 2-acyl-sn-glycero-3-phospholipid + H(+)</text>
        <dbReference type="Rhea" id="RHEA:48228"/>
        <dbReference type="Rhea" id="RHEA-COMP:14681"/>
        <dbReference type="Rhea" id="RHEA-COMP:14684"/>
        <dbReference type="ChEBI" id="CHEBI:15378"/>
        <dbReference type="ChEBI" id="CHEBI:136912"/>
        <dbReference type="ChEBI" id="CHEBI:140656"/>
        <dbReference type="ChEBI" id="CHEBI:140657"/>
        <dbReference type="ChEBI" id="CHEBI:140660"/>
        <dbReference type="EC" id="2.3.1.269"/>
    </reaction>
</comment>
<keyword evidence="4 8" id="KW-0812">Transmembrane</keyword>
<evidence type="ECO:0000256" key="3">
    <source>
        <dbReference type="ARBA" id="ARBA00022679"/>
    </source>
</evidence>
<keyword evidence="6 8" id="KW-0472">Membrane</keyword>
<gene>
    <name evidence="8 11" type="primary">lnt</name>
    <name evidence="11" type="ORF">ACFQQL_16425</name>
</gene>
<feature type="domain" description="CN hydrolase" evidence="10">
    <location>
        <begin position="220"/>
        <end position="486"/>
    </location>
</feature>
<dbReference type="SUPFAM" id="SSF56317">
    <property type="entry name" value="Carbon-nitrogen hydrolase"/>
    <property type="match status" value="1"/>
</dbReference>
<organism evidence="11 12">
    <name type="scientific">Georgenia alba</name>
    <dbReference type="NCBI Taxonomy" id="2233858"/>
    <lineage>
        <taxon>Bacteria</taxon>
        <taxon>Bacillati</taxon>
        <taxon>Actinomycetota</taxon>
        <taxon>Actinomycetes</taxon>
        <taxon>Micrococcales</taxon>
        <taxon>Bogoriellaceae</taxon>
        <taxon>Georgenia</taxon>
    </lineage>
</organism>
<dbReference type="InterPro" id="IPR045378">
    <property type="entry name" value="LNT_N"/>
</dbReference>
<comment type="caution">
    <text evidence="11">The sequence shown here is derived from an EMBL/GenBank/DDBJ whole genome shotgun (WGS) entry which is preliminary data.</text>
</comment>
<dbReference type="CDD" id="cd07571">
    <property type="entry name" value="ALP_N-acyl_transferase"/>
    <property type="match status" value="1"/>
</dbReference>
<dbReference type="GO" id="GO:0016746">
    <property type="term" value="F:acyltransferase activity"/>
    <property type="evidence" value="ECO:0007669"/>
    <property type="project" value="UniProtKB-KW"/>
</dbReference>
<sequence>MPPVRPPRSWTLLLAALGGLATDTAFPARSWWPMAYLGIALLVLALRRDSVLWGWLVGFVWGLGFFLPHLWWANHAVGEPIGWLALSTAEAALVGVFGAGAVLVRRAPGLRDRVWAQILAVAVLWVSIEQFRARWPFEGFPWGFLAFSQTDAPLLPLASIGSTVLVSGVVVVIGAALAHAAVRLRELRVGAASALVVVAAACAFAPLLVPLGTQPESGSLRVGAVQGSVPEAGADASSQAAAVTENHAAGTEALLDRVAPGELDLVIWPESSADIDPRTDQLTADVIDGAARAVDAPILLGTQRYLADPQEPEARARFNELVLWEAGTGAVPELVYAKQHPVPFGEYMPYREFFRMFTEAVDLVSIDMLPGTEMGLMSLPLERLGRDVPVSVGICFEVAYDELIRESVVAGGELIVIPTNNASFGLTQESSQQLAMSRFRAVEHGRAVVQISTVGVSGIVTPNGVFQDRTGLWTAEEMVDTVPLRTTLTVADRLGQWPALVAGALAGVGLLGGLVGTVERAVTRSSGSRRTGGRRSGTGRRGSGRRGTGRRGTGRR</sequence>
<dbReference type="Pfam" id="PF00795">
    <property type="entry name" value="CN_hydrolase"/>
    <property type="match status" value="1"/>
</dbReference>
<dbReference type="PROSITE" id="PS50263">
    <property type="entry name" value="CN_HYDROLASE"/>
    <property type="match status" value="1"/>
</dbReference>
<feature type="transmembrane region" description="Helical" evidence="8">
    <location>
        <begin position="83"/>
        <end position="102"/>
    </location>
</feature>
<keyword evidence="3 8" id="KW-0808">Transferase</keyword>
<dbReference type="InterPro" id="IPR004563">
    <property type="entry name" value="Apolipo_AcylTrfase"/>
</dbReference>
<keyword evidence="2 8" id="KW-1003">Cell membrane</keyword>
<evidence type="ECO:0000256" key="6">
    <source>
        <dbReference type="ARBA" id="ARBA00023136"/>
    </source>
</evidence>
<name>A0ABW2QD23_9MICO</name>
<dbReference type="Pfam" id="PF20154">
    <property type="entry name" value="LNT_N"/>
    <property type="match status" value="1"/>
</dbReference>
<dbReference type="EC" id="2.3.1.269" evidence="8"/>
<reference evidence="12" key="1">
    <citation type="journal article" date="2019" name="Int. J. Syst. Evol. Microbiol.">
        <title>The Global Catalogue of Microorganisms (GCM) 10K type strain sequencing project: providing services to taxonomists for standard genome sequencing and annotation.</title>
        <authorList>
            <consortium name="The Broad Institute Genomics Platform"/>
            <consortium name="The Broad Institute Genome Sequencing Center for Infectious Disease"/>
            <person name="Wu L."/>
            <person name="Ma J."/>
        </authorList>
    </citation>
    <scope>NUCLEOTIDE SEQUENCE [LARGE SCALE GENOMIC DNA]</scope>
    <source>
        <strain evidence="12">JCM 1490</strain>
    </source>
</reference>
<feature type="transmembrane region" description="Helical" evidence="8">
    <location>
        <begin position="189"/>
        <end position="209"/>
    </location>
</feature>
<evidence type="ECO:0000256" key="1">
    <source>
        <dbReference type="ARBA" id="ARBA00004651"/>
    </source>
</evidence>
<protein>
    <recommendedName>
        <fullName evidence="8">Apolipoprotein N-acyltransferase</fullName>
        <shortName evidence="8">ALP N-acyltransferase</shortName>
        <ecNumber evidence="8">2.3.1.269</ecNumber>
    </recommendedName>
</protein>
<accession>A0ABW2QD23</accession>
<proteinExistence type="inferred from homology"/>
<evidence type="ECO:0000256" key="7">
    <source>
        <dbReference type="ARBA" id="ARBA00023315"/>
    </source>
</evidence>
<keyword evidence="7 8" id="KW-0012">Acyltransferase</keyword>
<dbReference type="EMBL" id="JBHTCQ010000004">
    <property type="protein sequence ID" value="MFC7406707.1"/>
    <property type="molecule type" value="Genomic_DNA"/>
</dbReference>
<dbReference type="NCBIfam" id="TIGR00546">
    <property type="entry name" value="lnt"/>
    <property type="match status" value="1"/>
</dbReference>
<comment type="function">
    <text evidence="8">Catalyzes the phospholipid dependent N-acylation of the N-terminal cysteine of apolipoprotein, the last step in lipoprotein maturation.</text>
</comment>
<evidence type="ECO:0000313" key="11">
    <source>
        <dbReference type="EMBL" id="MFC7406707.1"/>
    </source>
</evidence>
<dbReference type="PANTHER" id="PTHR38686:SF1">
    <property type="entry name" value="APOLIPOPROTEIN N-ACYLTRANSFERASE"/>
    <property type="match status" value="1"/>
</dbReference>
<evidence type="ECO:0000259" key="10">
    <source>
        <dbReference type="PROSITE" id="PS50263"/>
    </source>
</evidence>
<feature type="transmembrane region" description="Helical" evidence="8">
    <location>
        <begin position="53"/>
        <end position="71"/>
    </location>
</feature>
<evidence type="ECO:0000256" key="9">
    <source>
        <dbReference type="SAM" id="MobiDB-lite"/>
    </source>
</evidence>
<feature type="compositionally biased region" description="Basic residues" evidence="9">
    <location>
        <begin position="542"/>
        <end position="556"/>
    </location>
</feature>
<dbReference type="Proteomes" id="UP001596455">
    <property type="component" value="Unassembled WGS sequence"/>
</dbReference>
<comment type="pathway">
    <text evidence="8">Protein modification; lipoprotein biosynthesis (N-acyl transfer).</text>
</comment>
<feature type="transmembrane region" description="Helical" evidence="8">
    <location>
        <begin position="114"/>
        <end position="133"/>
    </location>
</feature>
<evidence type="ECO:0000256" key="5">
    <source>
        <dbReference type="ARBA" id="ARBA00022989"/>
    </source>
</evidence>
<keyword evidence="12" id="KW-1185">Reference proteome</keyword>
<dbReference type="RefSeq" id="WP_382396241.1">
    <property type="nucleotide sequence ID" value="NZ_JBHTCQ010000004.1"/>
</dbReference>
<keyword evidence="5 8" id="KW-1133">Transmembrane helix</keyword>
<feature type="transmembrane region" description="Helical" evidence="8">
    <location>
        <begin position="31"/>
        <end position="46"/>
    </location>
</feature>
<comment type="similarity">
    <text evidence="8">Belongs to the CN hydrolase family. Apolipoprotein N-acyltransferase subfamily.</text>
</comment>
<feature type="transmembrane region" description="Helical" evidence="8">
    <location>
        <begin position="153"/>
        <end position="177"/>
    </location>
</feature>
<dbReference type="PANTHER" id="PTHR38686">
    <property type="entry name" value="APOLIPOPROTEIN N-ACYLTRANSFERASE"/>
    <property type="match status" value="1"/>
</dbReference>
<feature type="region of interest" description="Disordered" evidence="9">
    <location>
        <begin position="522"/>
        <end position="556"/>
    </location>
</feature>
<evidence type="ECO:0000256" key="2">
    <source>
        <dbReference type="ARBA" id="ARBA00022475"/>
    </source>
</evidence>
<evidence type="ECO:0000256" key="8">
    <source>
        <dbReference type="HAMAP-Rule" id="MF_01148"/>
    </source>
</evidence>
<evidence type="ECO:0000256" key="4">
    <source>
        <dbReference type="ARBA" id="ARBA00022692"/>
    </source>
</evidence>
<dbReference type="InterPro" id="IPR036526">
    <property type="entry name" value="C-N_Hydrolase_sf"/>
</dbReference>